<gene>
    <name evidence="2" type="ORF">ACFSHS_08465</name>
</gene>
<dbReference type="Pfam" id="PF13560">
    <property type="entry name" value="HTH_31"/>
    <property type="match status" value="1"/>
</dbReference>
<dbReference type="Proteomes" id="UP001597402">
    <property type="component" value="Unassembled WGS sequence"/>
</dbReference>
<dbReference type="InterPro" id="IPR001387">
    <property type="entry name" value="Cro/C1-type_HTH"/>
</dbReference>
<feature type="domain" description="HTH cro/C1-type" evidence="1">
    <location>
        <begin position="10"/>
        <end position="64"/>
    </location>
</feature>
<dbReference type="SUPFAM" id="SSF47413">
    <property type="entry name" value="lambda repressor-like DNA-binding domains"/>
    <property type="match status" value="1"/>
</dbReference>
<dbReference type="InterPro" id="IPR010982">
    <property type="entry name" value="Lambda_DNA-bd_dom_sf"/>
</dbReference>
<dbReference type="Gene3D" id="1.10.260.40">
    <property type="entry name" value="lambda repressor-like DNA-binding domains"/>
    <property type="match status" value="1"/>
</dbReference>
<accession>A0ABW4X854</accession>
<dbReference type="PROSITE" id="PS50943">
    <property type="entry name" value="HTH_CROC1"/>
    <property type="match status" value="1"/>
</dbReference>
<dbReference type="RefSeq" id="WP_376874055.1">
    <property type="nucleotide sequence ID" value="NZ_JBHUHP010000009.1"/>
</dbReference>
<keyword evidence="3" id="KW-1185">Reference proteome</keyword>
<organism evidence="2 3">
    <name type="scientific">Blastococcus deserti</name>
    <dbReference type="NCBI Taxonomy" id="2259033"/>
    <lineage>
        <taxon>Bacteria</taxon>
        <taxon>Bacillati</taxon>
        <taxon>Actinomycetota</taxon>
        <taxon>Actinomycetes</taxon>
        <taxon>Geodermatophilales</taxon>
        <taxon>Geodermatophilaceae</taxon>
        <taxon>Blastococcus</taxon>
    </lineage>
</organism>
<evidence type="ECO:0000313" key="2">
    <source>
        <dbReference type="EMBL" id="MFD2091606.1"/>
    </source>
</evidence>
<dbReference type="CDD" id="cd00093">
    <property type="entry name" value="HTH_XRE"/>
    <property type="match status" value="1"/>
</dbReference>
<reference evidence="3" key="1">
    <citation type="journal article" date="2019" name="Int. J. Syst. Evol. Microbiol.">
        <title>The Global Catalogue of Microorganisms (GCM) 10K type strain sequencing project: providing services to taxonomists for standard genome sequencing and annotation.</title>
        <authorList>
            <consortium name="The Broad Institute Genomics Platform"/>
            <consortium name="The Broad Institute Genome Sequencing Center for Infectious Disease"/>
            <person name="Wu L."/>
            <person name="Ma J."/>
        </authorList>
    </citation>
    <scope>NUCLEOTIDE SEQUENCE [LARGE SCALE GENOMIC DNA]</scope>
    <source>
        <strain evidence="3">JCM 3338</strain>
    </source>
</reference>
<feature type="non-terminal residue" evidence="2">
    <location>
        <position position="81"/>
    </location>
</feature>
<evidence type="ECO:0000313" key="3">
    <source>
        <dbReference type="Proteomes" id="UP001597402"/>
    </source>
</evidence>
<protein>
    <submittedName>
        <fullName evidence="2">Helix-turn-helix domain-containing protein</fullName>
    </submittedName>
</protein>
<comment type="caution">
    <text evidence="2">The sequence shown here is derived from an EMBL/GenBank/DDBJ whole genome shotgun (WGS) entry which is preliminary data.</text>
</comment>
<sequence length="81" mass="8498">MTGFDLPGTLRRIRRLADRSQRELAVELELSKSAIAAAESGRRDLPVSALARAAALAGLRLALLDADGAEVAGMAPDAVRD</sequence>
<evidence type="ECO:0000259" key="1">
    <source>
        <dbReference type="PROSITE" id="PS50943"/>
    </source>
</evidence>
<name>A0ABW4X854_9ACTN</name>
<dbReference type="EMBL" id="JBHUHP010000009">
    <property type="protein sequence ID" value="MFD2091606.1"/>
    <property type="molecule type" value="Genomic_DNA"/>
</dbReference>
<dbReference type="SMART" id="SM00530">
    <property type="entry name" value="HTH_XRE"/>
    <property type="match status" value="1"/>
</dbReference>
<proteinExistence type="predicted"/>